<dbReference type="PRINTS" id="PR00385">
    <property type="entry name" value="P450"/>
</dbReference>
<keyword evidence="8 10" id="KW-0503">Monooxygenase</keyword>
<dbReference type="InterPro" id="IPR017972">
    <property type="entry name" value="Cyt_P450_CS"/>
</dbReference>
<dbReference type="AlphaFoldDB" id="A0A9P6AQM3"/>
<proteinExistence type="inferred from homology"/>
<dbReference type="InterPro" id="IPR050364">
    <property type="entry name" value="Cytochrome_P450_fung"/>
</dbReference>
<keyword evidence="7 9" id="KW-0408">Iron</keyword>
<dbReference type="GO" id="GO:0005506">
    <property type="term" value="F:iron ion binding"/>
    <property type="evidence" value="ECO:0007669"/>
    <property type="project" value="InterPro"/>
</dbReference>
<dbReference type="PANTHER" id="PTHR46300">
    <property type="entry name" value="P450, PUTATIVE (EUROFUNG)-RELATED-RELATED"/>
    <property type="match status" value="1"/>
</dbReference>
<organism evidence="11 12">
    <name type="scientific">Hydnum rufescens UP504</name>
    <dbReference type="NCBI Taxonomy" id="1448309"/>
    <lineage>
        <taxon>Eukaryota</taxon>
        <taxon>Fungi</taxon>
        <taxon>Dikarya</taxon>
        <taxon>Basidiomycota</taxon>
        <taxon>Agaricomycotina</taxon>
        <taxon>Agaricomycetes</taxon>
        <taxon>Cantharellales</taxon>
        <taxon>Hydnaceae</taxon>
        <taxon>Hydnum</taxon>
    </lineage>
</organism>
<evidence type="ECO:0000256" key="3">
    <source>
        <dbReference type="ARBA" id="ARBA00010617"/>
    </source>
</evidence>
<comment type="cofactor">
    <cofactor evidence="1 9">
        <name>heme</name>
        <dbReference type="ChEBI" id="CHEBI:30413"/>
    </cofactor>
</comment>
<name>A0A9P6AQM3_9AGAM</name>
<evidence type="ECO:0000256" key="4">
    <source>
        <dbReference type="ARBA" id="ARBA00022617"/>
    </source>
</evidence>
<protein>
    <recommendedName>
        <fullName evidence="13">Cytochrome P450</fullName>
    </recommendedName>
</protein>
<dbReference type="EMBL" id="MU129027">
    <property type="protein sequence ID" value="KAF9509882.1"/>
    <property type="molecule type" value="Genomic_DNA"/>
</dbReference>
<sequence>MGFVQLVIAVFVAIAALLVHARFRRTSRPPLPPGPPGEPFLGHLRIAPVGNPERAYQNWSREFNSDVIHFSVLNREIIVLNSAKAAVDLLDKRGANYRDRPNFTLFEIMGMRNTLGFLRWGPQFQRHRRLLQGSFTKRNIEAFRELQVSESRILVKNLIEKPEAYANLLRRFSSALIMGIVFGYRMTSDYDRYDQIGADASYAISHVGAPGGSSVDFFPLLRHLPDWLPFPSSLKYARKWSWAIEQLYEIPFAAVQEQVRQGIAPRSFIVPLLERINTPAEKGIVPDMGPADLKGAAGTVYIAGQDTTSATLGIFLLNMVLSPEVQLKAQNELDSIIGFDRLPTLEDRPSLPYIERVMQETLRWYPVLPLGIPHKSEDNDIYQGMFIPKGSIVFANAWSMGRDEAVYKDPSLFNPDRYAPISEGGNSEPPPVGHFGFGRRICVGRHLAESTLWIAMATVLASLTIGREIGPDGQEIPPNVGFTPGLTSHAEAFKCTIRARSKHAEDMIMSTAVVTAV</sequence>
<dbReference type="SUPFAM" id="SSF48264">
    <property type="entry name" value="Cytochrome P450"/>
    <property type="match status" value="1"/>
</dbReference>
<evidence type="ECO:0000256" key="1">
    <source>
        <dbReference type="ARBA" id="ARBA00001971"/>
    </source>
</evidence>
<accession>A0A9P6AQM3</accession>
<dbReference type="Pfam" id="PF00067">
    <property type="entry name" value="p450"/>
    <property type="match status" value="1"/>
</dbReference>
<evidence type="ECO:0000256" key="8">
    <source>
        <dbReference type="ARBA" id="ARBA00023033"/>
    </source>
</evidence>
<keyword evidence="4 9" id="KW-0349">Heme</keyword>
<dbReference type="InterPro" id="IPR036396">
    <property type="entry name" value="Cyt_P450_sf"/>
</dbReference>
<evidence type="ECO:0000256" key="7">
    <source>
        <dbReference type="ARBA" id="ARBA00023004"/>
    </source>
</evidence>
<dbReference type="InterPro" id="IPR001128">
    <property type="entry name" value="Cyt_P450"/>
</dbReference>
<evidence type="ECO:0000256" key="5">
    <source>
        <dbReference type="ARBA" id="ARBA00022723"/>
    </source>
</evidence>
<gene>
    <name evidence="11" type="ORF">BS47DRAFT_1320025</name>
</gene>
<keyword evidence="12" id="KW-1185">Reference proteome</keyword>
<keyword evidence="6 10" id="KW-0560">Oxidoreductase</keyword>
<dbReference type="PRINTS" id="PR00463">
    <property type="entry name" value="EP450I"/>
</dbReference>
<comment type="pathway">
    <text evidence="2">Secondary metabolite biosynthesis.</text>
</comment>
<reference evidence="11" key="1">
    <citation type="journal article" date="2020" name="Nat. Commun.">
        <title>Large-scale genome sequencing of mycorrhizal fungi provides insights into the early evolution of symbiotic traits.</title>
        <authorList>
            <person name="Miyauchi S."/>
            <person name="Kiss E."/>
            <person name="Kuo A."/>
            <person name="Drula E."/>
            <person name="Kohler A."/>
            <person name="Sanchez-Garcia M."/>
            <person name="Morin E."/>
            <person name="Andreopoulos B."/>
            <person name="Barry K.W."/>
            <person name="Bonito G."/>
            <person name="Buee M."/>
            <person name="Carver A."/>
            <person name="Chen C."/>
            <person name="Cichocki N."/>
            <person name="Clum A."/>
            <person name="Culley D."/>
            <person name="Crous P.W."/>
            <person name="Fauchery L."/>
            <person name="Girlanda M."/>
            <person name="Hayes R.D."/>
            <person name="Keri Z."/>
            <person name="LaButti K."/>
            <person name="Lipzen A."/>
            <person name="Lombard V."/>
            <person name="Magnuson J."/>
            <person name="Maillard F."/>
            <person name="Murat C."/>
            <person name="Nolan M."/>
            <person name="Ohm R.A."/>
            <person name="Pangilinan J."/>
            <person name="Pereira M.F."/>
            <person name="Perotto S."/>
            <person name="Peter M."/>
            <person name="Pfister S."/>
            <person name="Riley R."/>
            <person name="Sitrit Y."/>
            <person name="Stielow J.B."/>
            <person name="Szollosi G."/>
            <person name="Zifcakova L."/>
            <person name="Stursova M."/>
            <person name="Spatafora J.W."/>
            <person name="Tedersoo L."/>
            <person name="Vaario L.M."/>
            <person name="Yamada A."/>
            <person name="Yan M."/>
            <person name="Wang P."/>
            <person name="Xu J."/>
            <person name="Bruns T."/>
            <person name="Baldrian P."/>
            <person name="Vilgalys R."/>
            <person name="Dunand C."/>
            <person name="Henrissat B."/>
            <person name="Grigoriev I.V."/>
            <person name="Hibbett D."/>
            <person name="Nagy L.G."/>
            <person name="Martin F.M."/>
        </authorList>
    </citation>
    <scope>NUCLEOTIDE SEQUENCE</scope>
    <source>
        <strain evidence="11">UP504</strain>
    </source>
</reference>
<evidence type="ECO:0000256" key="2">
    <source>
        <dbReference type="ARBA" id="ARBA00005179"/>
    </source>
</evidence>
<evidence type="ECO:0000256" key="9">
    <source>
        <dbReference type="PIRSR" id="PIRSR602401-1"/>
    </source>
</evidence>
<dbReference type="GO" id="GO:0004497">
    <property type="term" value="F:monooxygenase activity"/>
    <property type="evidence" value="ECO:0007669"/>
    <property type="project" value="UniProtKB-KW"/>
</dbReference>
<feature type="binding site" description="axial binding residue" evidence="9">
    <location>
        <position position="442"/>
    </location>
    <ligand>
        <name>heme</name>
        <dbReference type="ChEBI" id="CHEBI:30413"/>
    </ligand>
    <ligandPart>
        <name>Fe</name>
        <dbReference type="ChEBI" id="CHEBI:18248"/>
    </ligandPart>
</feature>
<evidence type="ECO:0000313" key="12">
    <source>
        <dbReference type="Proteomes" id="UP000886523"/>
    </source>
</evidence>
<dbReference type="GO" id="GO:0020037">
    <property type="term" value="F:heme binding"/>
    <property type="evidence" value="ECO:0007669"/>
    <property type="project" value="InterPro"/>
</dbReference>
<evidence type="ECO:0000256" key="6">
    <source>
        <dbReference type="ARBA" id="ARBA00023002"/>
    </source>
</evidence>
<dbReference type="CDD" id="cd11065">
    <property type="entry name" value="CYP64-like"/>
    <property type="match status" value="1"/>
</dbReference>
<dbReference type="PROSITE" id="PS00086">
    <property type="entry name" value="CYTOCHROME_P450"/>
    <property type="match status" value="1"/>
</dbReference>
<comment type="similarity">
    <text evidence="3 10">Belongs to the cytochrome P450 family.</text>
</comment>
<dbReference type="InterPro" id="IPR002401">
    <property type="entry name" value="Cyt_P450_E_grp-I"/>
</dbReference>
<dbReference type="Proteomes" id="UP000886523">
    <property type="component" value="Unassembled WGS sequence"/>
</dbReference>
<dbReference type="GO" id="GO:0016705">
    <property type="term" value="F:oxidoreductase activity, acting on paired donors, with incorporation or reduction of molecular oxygen"/>
    <property type="evidence" value="ECO:0007669"/>
    <property type="project" value="InterPro"/>
</dbReference>
<keyword evidence="5 9" id="KW-0479">Metal-binding</keyword>
<comment type="caution">
    <text evidence="11">The sequence shown here is derived from an EMBL/GenBank/DDBJ whole genome shotgun (WGS) entry which is preliminary data.</text>
</comment>
<dbReference type="OrthoDB" id="2789670at2759"/>
<evidence type="ECO:0008006" key="13">
    <source>
        <dbReference type="Google" id="ProtNLM"/>
    </source>
</evidence>
<evidence type="ECO:0000256" key="10">
    <source>
        <dbReference type="RuleBase" id="RU000461"/>
    </source>
</evidence>
<evidence type="ECO:0000313" key="11">
    <source>
        <dbReference type="EMBL" id="KAF9509882.1"/>
    </source>
</evidence>
<dbReference type="PANTHER" id="PTHR46300:SF5">
    <property type="entry name" value="CYTOCHROME P450"/>
    <property type="match status" value="1"/>
</dbReference>
<dbReference type="Gene3D" id="1.10.630.10">
    <property type="entry name" value="Cytochrome P450"/>
    <property type="match status" value="1"/>
</dbReference>